<dbReference type="GO" id="GO:0003676">
    <property type="term" value="F:nucleic acid binding"/>
    <property type="evidence" value="ECO:0007669"/>
    <property type="project" value="InterPro"/>
</dbReference>
<dbReference type="InterPro" id="IPR004398">
    <property type="entry name" value="RNA_MeTrfase_RsmD"/>
</dbReference>
<dbReference type="PANTHER" id="PTHR43542:SF1">
    <property type="entry name" value="METHYLTRANSFERASE"/>
    <property type="match status" value="1"/>
</dbReference>
<dbReference type="SUPFAM" id="SSF53335">
    <property type="entry name" value="S-adenosyl-L-methionine-dependent methyltransferases"/>
    <property type="match status" value="1"/>
</dbReference>
<keyword evidence="2 3" id="KW-0808">Transferase</keyword>
<dbReference type="PATRIC" id="fig|1171373.8.peg.2133"/>
<evidence type="ECO:0000256" key="2">
    <source>
        <dbReference type="ARBA" id="ARBA00022679"/>
    </source>
</evidence>
<dbReference type="Gene3D" id="3.40.50.150">
    <property type="entry name" value="Vaccinia Virus protein VP39"/>
    <property type="match status" value="1"/>
</dbReference>
<dbReference type="eggNOG" id="COG0742">
    <property type="taxonomic scope" value="Bacteria"/>
</dbReference>
<dbReference type="KEGG" id="pbo:PACID_21580"/>
<dbReference type="CDD" id="cd02440">
    <property type="entry name" value="AdoMet_MTases"/>
    <property type="match status" value="1"/>
</dbReference>
<proteinExistence type="predicted"/>
<name>K7RPL6_ACIA4</name>
<dbReference type="PROSITE" id="PS00092">
    <property type="entry name" value="N6_MTASE"/>
    <property type="match status" value="1"/>
</dbReference>
<evidence type="ECO:0000313" key="4">
    <source>
        <dbReference type="Proteomes" id="UP000000214"/>
    </source>
</evidence>
<dbReference type="PANTHER" id="PTHR43542">
    <property type="entry name" value="METHYLTRANSFERASE"/>
    <property type="match status" value="1"/>
</dbReference>
<evidence type="ECO:0000256" key="1">
    <source>
        <dbReference type="ARBA" id="ARBA00022603"/>
    </source>
</evidence>
<dbReference type="AlphaFoldDB" id="K7RPL6"/>
<gene>
    <name evidence="3" type="ordered locus">PACID_21580</name>
</gene>
<dbReference type="Proteomes" id="UP000000214">
    <property type="component" value="Chromosome"/>
</dbReference>
<protein>
    <submittedName>
        <fullName evidence="3">RNA methyltransferase, RsmD family</fullName>
    </submittedName>
</protein>
<dbReference type="GO" id="GO:0008168">
    <property type="term" value="F:methyltransferase activity"/>
    <property type="evidence" value="ECO:0007669"/>
    <property type="project" value="UniProtKB-KW"/>
</dbReference>
<dbReference type="Pfam" id="PF03602">
    <property type="entry name" value="Cons_hypoth95"/>
    <property type="match status" value="1"/>
</dbReference>
<evidence type="ECO:0000313" key="3">
    <source>
        <dbReference type="EMBL" id="AFV89944.1"/>
    </source>
</evidence>
<sequence>MTVSRIIAGLAGGRRLRTPPGNATRPTSDRVREGLFSALAAWNGTSDGTVGEQLAGQSFLDLFAGSGAVGLEAASRGASRVVCVEKNRRTAALIADNARDTGLSRSVDAVAQAVEGYLAGRQTPPAFDIIWFDPPYALAEPDLDGLIGLAVTGLLADDGLIAVERSSRTRTPVFPEGMVSWANRYGETVVHLAQPDRERP</sequence>
<dbReference type="HOGENOM" id="CLU_075826_1_0_11"/>
<dbReference type="GO" id="GO:0031167">
    <property type="term" value="P:rRNA methylation"/>
    <property type="evidence" value="ECO:0007669"/>
    <property type="project" value="InterPro"/>
</dbReference>
<accession>K7RPL6</accession>
<dbReference type="InterPro" id="IPR029063">
    <property type="entry name" value="SAM-dependent_MTases_sf"/>
</dbReference>
<keyword evidence="1 3" id="KW-0489">Methyltransferase</keyword>
<dbReference type="PIRSF" id="PIRSF004553">
    <property type="entry name" value="CHP00095"/>
    <property type="match status" value="1"/>
</dbReference>
<dbReference type="InterPro" id="IPR002052">
    <property type="entry name" value="DNA_methylase_N6_adenine_CS"/>
</dbReference>
<dbReference type="EMBL" id="CP003493">
    <property type="protein sequence ID" value="AFV89944.1"/>
    <property type="molecule type" value="Genomic_DNA"/>
</dbReference>
<organism evidence="3 4">
    <name type="scientific">Acidipropionibacterium acidipropionici (strain ATCC 4875 / DSM 20272 / JCM 6432 / NBRC 12425 / NCIMB 8070 / 4)</name>
    <name type="common">Propionibacterium acidipropionici</name>
    <dbReference type="NCBI Taxonomy" id="1171373"/>
    <lineage>
        <taxon>Bacteria</taxon>
        <taxon>Bacillati</taxon>
        <taxon>Actinomycetota</taxon>
        <taxon>Actinomycetes</taxon>
        <taxon>Propionibacteriales</taxon>
        <taxon>Propionibacteriaceae</taxon>
        <taxon>Acidipropionibacterium</taxon>
    </lineage>
</organism>
<reference evidence="3 4" key="1">
    <citation type="journal article" date="2012" name="BMC Genomics">
        <title>The genome sequence of Propionibacterium acidipropionici provides insights into its biotechnological and industrial potential.</title>
        <authorList>
            <person name="Parizzi L.P."/>
            <person name="Grassi M.C."/>
            <person name="Llerena L.A."/>
            <person name="Carazzolle M.F."/>
            <person name="Queiroz V.L."/>
            <person name="Lunardi I."/>
            <person name="Zeidler A.F."/>
            <person name="Teixeira P.J."/>
            <person name="Mieczkowski P."/>
            <person name="Rincones J."/>
            <person name="Pereira G.A."/>
        </authorList>
    </citation>
    <scope>NUCLEOTIDE SEQUENCE [LARGE SCALE GENOMIC DNA]</scope>
    <source>
        <strain evidence="4">ATCC 4875 / DSM 20272 / JCM 6432 / NBRC 12425 / NCIMB 8070</strain>
    </source>
</reference>
<dbReference type="STRING" id="1171373.PACID_21580"/>